<dbReference type="EMBL" id="GGEC01056985">
    <property type="protein sequence ID" value="MBX37469.1"/>
    <property type="molecule type" value="Transcribed_RNA"/>
</dbReference>
<name>A0A2P2N4R0_RHIMU</name>
<reference evidence="1" key="1">
    <citation type="submission" date="2018-02" db="EMBL/GenBank/DDBJ databases">
        <title>Rhizophora mucronata_Transcriptome.</title>
        <authorList>
            <person name="Meera S.P."/>
            <person name="Sreeshan A."/>
            <person name="Augustine A."/>
        </authorList>
    </citation>
    <scope>NUCLEOTIDE SEQUENCE</scope>
    <source>
        <tissue evidence="1">Leaf</tissue>
    </source>
</reference>
<organism evidence="1">
    <name type="scientific">Rhizophora mucronata</name>
    <name type="common">Asiatic mangrove</name>
    <dbReference type="NCBI Taxonomy" id="61149"/>
    <lineage>
        <taxon>Eukaryota</taxon>
        <taxon>Viridiplantae</taxon>
        <taxon>Streptophyta</taxon>
        <taxon>Embryophyta</taxon>
        <taxon>Tracheophyta</taxon>
        <taxon>Spermatophyta</taxon>
        <taxon>Magnoliopsida</taxon>
        <taxon>eudicotyledons</taxon>
        <taxon>Gunneridae</taxon>
        <taxon>Pentapetalae</taxon>
        <taxon>rosids</taxon>
        <taxon>fabids</taxon>
        <taxon>Malpighiales</taxon>
        <taxon>Rhizophoraceae</taxon>
        <taxon>Rhizophora</taxon>
    </lineage>
</organism>
<proteinExistence type="predicted"/>
<sequence length="35" mass="4298">MHEFNQARNKKFEGLIIITLQYTNNQKRKKKSNYL</sequence>
<dbReference type="AlphaFoldDB" id="A0A2P2N4R0"/>
<accession>A0A2P2N4R0</accession>
<evidence type="ECO:0000313" key="1">
    <source>
        <dbReference type="EMBL" id="MBX37469.1"/>
    </source>
</evidence>
<protein>
    <submittedName>
        <fullName evidence="1">Uncharacterized protein</fullName>
    </submittedName>
</protein>